<name>A0A4Y1N4E6_9PROT</name>
<feature type="region of interest" description="Disordered" evidence="1">
    <location>
        <begin position="19"/>
        <end position="48"/>
    </location>
</feature>
<reference evidence="2" key="1">
    <citation type="submission" date="2017-12" db="EMBL/GenBank/DDBJ databases">
        <authorList>
            <person name="Martens C."/>
            <person name="Dahlstrom E."/>
            <person name="Barbian K."/>
            <person name="Sykora L."/>
            <person name="Ricklefs S."/>
            <person name="Bruno D."/>
            <person name="Anzick I."/>
            <person name="Myles I."/>
            <person name="Datta S.K."/>
        </authorList>
    </citation>
    <scope>NUCLEOTIDE SEQUENCE</scope>
    <source>
        <strain evidence="2">AD2</strain>
    </source>
</reference>
<dbReference type="AlphaFoldDB" id="A0A4Y1N4E6"/>
<protein>
    <submittedName>
        <fullName evidence="2">Uncharacterized protein</fullName>
    </submittedName>
</protein>
<evidence type="ECO:0000256" key="1">
    <source>
        <dbReference type="SAM" id="MobiDB-lite"/>
    </source>
</evidence>
<sequence length="48" mass="5449">MKADRAERCLPRYGFRDYRPEAVSPGPVSPRRQGIPATHCRKNPARSP</sequence>
<organism evidence="2">
    <name type="scientific">Roseomonas mucosa</name>
    <dbReference type="NCBI Taxonomy" id="207340"/>
    <lineage>
        <taxon>Bacteria</taxon>
        <taxon>Pseudomonadati</taxon>
        <taxon>Pseudomonadota</taxon>
        <taxon>Alphaproteobacteria</taxon>
        <taxon>Acetobacterales</taxon>
        <taxon>Roseomonadaceae</taxon>
        <taxon>Roseomonas</taxon>
    </lineage>
</organism>
<feature type="compositionally biased region" description="Basic residues" evidence="1">
    <location>
        <begin position="39"/>
        <end position="48"/>
    </location>
</feature>
<gene>
    <name evidence="2" type="ORF">RADP37_05549</name>
</gene>
<evidence type="ECO:0000313" key="2">
    <source>
        <dbReference type="EMBL" id="AWV24573.1"/>
    </source>
</evidence>
<dbReference type="EMBL" id="CP025189">
    <property type="protein sequence ID" value="AWV24573.1"/>
    <property type="molecule type" value="Genomic_DNA"/>
</dbReference>
<proteinExistence type="predicted"/>
<accession>A0A4Y1N4E6</accession>